<gene>
    <name evidence="1" type="ORF">SAMN04489726_0099</name>
</gene>
<evidence type="ECO:0000313" key="2">
    <source>
        <dbReference type="Proteomes" id="UP000183376"/>
    </source>
</evidence>
<reference evidence="1 2" key="1">
    <citation type="submission" date="2016-10" db="EMBL/GenBank/DDBJ databases">
        <authorList>
            <person name="de Groot N.N."/>
        </authorList>
    </citation>
    <scope>NUCLEOTIDE SEQUENCE [LARGE SCALE GENOMIC DNA]</scope>
    <source>
        <strain evidence="1 2">DSM 44149</strain>
    </source>
</reference>
<evidence type="ECO:0000313" key="1">
    <source>
        <dbReference type="EMBL" id="SDM16218.1"/>
    </source>
</evidence>
<dbReference type="STRING" id="211114.SAMN04489726_0099"/>
<organism evidence="1 2">
    <name type="scientific">Allokutzneria albata</name>
    <name type="common">Kibdelosporangium albatum</name>
    <dbReference type="NCBI Taxonomy" id="211114"/>
    <lineage>
        <taxon>Bacteria</taxon>
        <taxon>Bacillati</taxon>
        <taxon>Actinomycetota</taxon>
        <taxon>Actinomycetes</taxon>
        <taxon>Pseudonocardiales</taxon>
        <taxon>Pseudonocardiaceae</taxon>
        <taxon>Allokutzneria</taxon>
    </lineage>
</organism>
<dbReference type="AlphaFoldDB" id="A0A1G9QYX0"/>
<dbReference type="RefSeq" id="WP_156051358.1">
    <property type="nucleotide sequence ID" value="NZ_JOEF01000022.1"/>
</dbReference>
<dbReference type="EMBL" id="LT629701">
    <property type="protein sequence ID" value="SDM16218.1"/>
    <property type="molecule type" value="Genomic_DNA"/>
</dbReference>
<proteinExistence type="predicted"/>
<dbReference type="Proteomes" id="UP000183376">
    <property type="component" value="Chromosome I"/>
</dbReference>
<name>A0A1G9QYX0_ALLAB</name>
<accession>A0A1G9QYX0</accession>
<protein>
    <submittedName>
        <fullName evidence="1">Uncharacterized protein</fullName>
    </submittedName>
</protein>
<sequence>MKNADGFRAPLRPVVILGHTGPGHARAVGSAQERGHATPTPAVLTRLAPTVDCAREDLCSTQDAATDPHEFIRAGCAALPRLEDHSLTRIAVALRSIDLERT</sequence>
<keyword evidence="2" id="KW-1185">Reference proteome</keyword>